<evidence type="ECO:0000313" key="1">
    <source>
        <dbReference type="EMBL" id="KAH0569087.1"/>
    </source>
</evidence>
<comment type="caution">
    <text evidence="1">The sequence shown here is derived from an EMBL/GenBank/DDBJ whole genome shotgun (WGS) entry which is preliminary data.</text>
</comment>
<dbReference type="Proteomes" id="UP000826195">
    <property type="component" value="Unassembled WGS sequence"/>
</dbReference>
<dbReference type="AlphaFoldDB" id="A0AAV7J9K5"/>
<keyword evidence="2" id="KW-1185">Reference proteome</keyword>
<evidence type="ECO:0000313" key="2">
    <source>
        <dbReference type="Proteomes" id="UP000826195"/>
    </source>
</evidence>
<sequence length="124" mass="14153">MEKRWNSELVEDWDSLQIISIVRSICQGVRQVALLSFFINLFRFQPSAIVAQSIIESRVPSLVSRASLSLTLEPKARQDELPANQGLMALQLDFTIARHPKTTSCFTPTDPIRRVNPNLREYLI</sequence>
<gene>
    <name evidence="1" type="ORF">KQX54_021795</name>
</gene>
<name>A0AAV7J9K5_COTGL</name>
<proteinExistence type="predicted"/>
<protein>
    <submittedName>
        <fullName evidence="1">Uncharacterized protein</fullName>
    </submittedName>
</protein>
<accession>A0AAV7J9K5</accession>
<reference evidence="1 2" key="1">
    <citation type="journal article" date="2021" name="J. Hered.">
        <title>A chromosome-level genome assembly of the parasitoid wasp, Cotesia glomerata (Hymenoptera: Braconidae).</title>
        <authorList>
            <person name="Pinto B.J."/>
            <person name="Weis J.J."/>
            <person name="Gamble T."/>
            <person name="Ode P.J."/>
            <person name="Paul R."/>
            <person name="Zaspel J.M."/>
        </authorList>
    </citation>
    <scope>NUCLEOTIDE SEQUENCE [LARGE SCALE GENOMIC DNA]</scope>
    <source>
        <strain evidence="1">CgM1</strain>
    </source>
</reference>
<organism evidence="1 2">
    <name type="scientific">Cotesia glomerata</name>
    <name type="common">Lepidopteran parasitic wasp</name>
    <name type="synonym">Apanteles glomeratus</name>
    <dbReference type="NCBI Taxonomy" id="32391"/>
    <lineage>
        <taxon>Eukaryota</taxon>
        <taxon>Metazoa</taxon>
        <taxon>Ecdysozoa</taxon>
        <taxon>Arthropoda</taxon>
        <taxon>Hexapoda</taxon>
        <taxon>Insecta</taxon>
        <taxon>Pterygota</taxon>
        <taxon>Neoptera</taxon>
        <taxon>Endopterygota</taxon>
        <taxon>Hymenoptera</taxon>
        <taxon>Apocrita</taxon>
        <taxon>Ichneumonoidea</taxon>
        <taxon>Braconidae</taxon>
        <taxon>Microgastrinae</taxon>
        <taxon>Cotesia</taxon>
    </lineage>
</organism>
<dbReference type="EMBL" id="JAHXZJ010000001">
    <property type="protein sequence ID" value="KAH0569087.1"/>
    <property type="molecule type" value="Genomic_DNA"/>
</dbReference>